<keyword evidence="2" id="KW-1185">Reference proteome</keyword>
<organism evidence="1 2">
    <name type="scientific">Caenorhabditis japonica</name>
    <dbReference type="NCBI Taxonomy" id="281687"/>
    <lineage>
        <taxon>Eukaryota</taxon>
        <taxon>Metazoa</taxon>
        <taxon>Ecdysozoa</taxon>
        <taxon>Nematoda</taxon>
        <taxon>Chromadorea</taxon>
        <taxon>Rhabditida</taxon>
        <taxon>Rhabditina</taxon>
        <taxon>Rhabditomorpha</taxon>
        <taxon>Rhabditoidea</taxon>
        <taxon>Rhabditidae</taxon>
        <taxon>Peloderinae</taxon>
        <taxon>Caenorhabditis</taxon>
    </lineage>
</organism>
<name>A0A8R1EB51_CAEJA</name>
<evidence type="ECO:0000313" key="1">
    <source>
        <dbReference type="EnsemblMetazoa" id="CJA32138.1"/>
    </source>
</evidence>
<protein>
    <submittedName>
        <fullName evidence="1">Uncharacterized protein</fullName>
    </submittedName>
</protein>
<dbReference type="AlphaFoldDB" id="A0A8R1EB51"/>
<proteinExistence type="predicted"/>
<evidence type="ECO:0000313" key="2">
    <source>
        <dbReference type="Proteomes" id="UP000005237"/>
    </source>
</evidence>
<reference evidence="2" key="1">
    <citation type="submission" date="2010-08" db="EMBL/GenBank/DDBJ databases">
        <authorList>
            <consortium name="Caenorhabditis japonica Sequencing Consortium"/>
            <person name="Wilson R.K."/>
        </authorList>
    </citation>
    <scope>NUCLEOTIDE SEQUENCE [LARGE SCALE GENOMIC DNA]</scope>
    <source>
        <strain evidence="2">DF5081</strain>
    </source>
</reference>
<sequence length="95" mass="10242">MVDATRIFPLPAQFAETPPFAVPCTLAAEEGTLDDLENEIFRWRTIFADNLAGKCYIKRAGGGSCDITDNGVKACGVHLFITVLGKPKSVVDVNL</sequence>
<dbReference type="Proteomes" id="UP000005237">
    <property type="component" value="Unassembled WGS sequence"/>
</dbReference>
<reference evidence="1" key="2">
    <citation type="submission" date="2022-06" db="UniProtKB">
        <authorList>
            <consortium name="EnsemblMetazoa"/>
        </authorList>
    </citation>
    <scope>IDENTIFICATION</scope>
    <source>
        <strain evidence="1">DF5081</strain>
    </source>
</reference>
<accession>A0A8R1EB51</accession>
<dbReference type="EnsemblMetazoa" id="CJA32138.1">
    <property type="protein sequence ID" value="CJA32138.1"/>
    <property type="gene ID" value="WBGene00207985"/>
</dbReference>